<reference evidence="3" key="1">
    <citation type="submission" date="2021-02" db="EMBL/GenBank/DDBJ databases">
        <authorList>
            <person name="Nowell W R."/>
        </authorList>
    </citation>
    <scope>NUCLEOTIDE SEQUENCE</scope>
</reference>
<dbReference type="Proteomes" id="UP000663832">
    <property type="component" value="Unassembled WGS sequence"/>
</dbReference>
<dbReference type="PANTHER" id="PTHR42791">
    <property type="entry name" value="GNAT FAMILY ACETYLTRANSFERASE"/>
    <property type="match status" value="1"/>
</dbReference>
<comment type="caution">
    <text evidence="3">The sequence shown here is derived from an EMBL/GenBank/DDBJ whole genome shotgun (WGS) entry which is preliminary data.</text>
</comment>
<accession>A0A814UXJ4</accession>
<keyword evidence="4" id="KW-1185">Reference proteome</keyword>
<dbReference type="Pfam" id="PF00583">
    <property type="entry name" value="Acetyltransf_1"/>
    <property type="match status" value="1"/>
</dbReference>
<organism evidence="3 4">
    <name type="scientific">Adineta steineri</name>
    <dbReference type="NCBI Taxonomy" id="433720"/>
    <lineage>
        <taxon>Eukaryota</taxon>
        <taxon>Metazoa</taxon>
        <taxon>Spiralia</taxon>
        <taxon>Gnathifera</taxon>
        <taxon>Rotifera</taxon>
        <taxon>Eurotatoria</taxon>
        <taxon>Bdelloidea</taxon>
        <taxon>Adinetida</taxon>
        <taxon>Adinetidae</taxon>
        <taxon>Adineta</taxon>
    </lineage>
</organism>
<gene>
    <name evidence="2" type="ORF">BJG266_LOCUS20875</name>
    <name evidence="3" type="ORF">QVE165_LOCUS24825</name>
</gene>
<dbReference type="InterPro" id="IPR000182">
    <property type="entry name" value="GNAT_dom"/>
</dbReference>
<dbReference type="CDD" id="cd04301">
    <property type="entry name" value="NAT_SF"/>
    <property type="match status" value="1"/>
</dbReference>
<dbReference type="Proteomes" id="UP000663877">
    <property type="component" value="Unassembled WGS sequence"/>
</dbReference>
<evidence type="ECO:0000313" key="3">
    <source>
        <dbReference type="EMBL" id="CAF1183557.1"/>
    </source>
</evidence>
<name>A0A814UXJ4_9BILA</name>
<dbReference type="GO" id="GO:0016747">
    <property type="term" value="F:acyltransferase activity, transferring groups other than amino-acyl groups"/>
    <property type="evidence" value="ECO:0007669"/>
    <property type="project" value="InterPro"/>
</dbReference>
<dbReference type="InterPro" id="IPR052523">
    <property type="entry name" value="Trichothecene_AcTrans"/>
</dbReference>
<proteinExistence type="predicted"/>
<dbReference type="PROSITE" id="PS51186">
    <property type="entry name" value="GNAT"/>
    <property type="match status" value="1"/>
</dbReference>
<evidence type="ECO:0000259" key="1">
    <source>
        <dbReference type="PROSITE" id="PS51186"/>
    </source>
</evidence>
<sequence length="248" mass="27842">MSSDLKFKILPVSIPTDIPSILRINYYVTVQDPLHKAKTSLVSESEYISSGIPGAEKQFTGENAFRNRMAKMVLNNPNKSDEDMMIVSYIVWKTPLPAQSAKSESELAAAFAQEIAELQVSEGVDRDLVVRLKTQYRALNKKYLGEDYETRYWELDALATLPTYQRMGLGSRLVKWGLDMVEASIKAKPGEVDGAYLVASPAGSSTYRKAGFSEVGEQFVEVNGQEPYRHCWFVKRFESNQQNSGMDT</sequence>
<dbReference type="PANTHER" id="PTHR42791:SF2">
    <property type="entry name" value="N-ACETYLTRANSFERASE DOMAIN-CONTAINING PROTEIN"/>
    <property type="match status" value="1"/>
</dbReference>
<protein>
    <recommendedName>
        <fullName evidence="1">N-acetyltransferase domain-containing protein</fullName>
    </recommendedName>
</protein>
<dbReference type="SUPFAM" id="SSF55729">
    <property type="entry name" value="Acyl-CoA N-acyltransferases (Nat)"/>
    <property type="match status" value="1"/>
</dbReference>
<evidence type="ECO:0000313" key="2">
    <source>
        <dbReference type="EMBL" id="CAF1092173.1"/>
    </source>
</evidence>
<dbReference type="Gene3D" id="3.40.630.30">
    <property type="match status" value="1"/>
</dbReference>
<dbReference type="EMBL" id="CAJNOM010000176">
    <property type="protein sequence ID" value="CAF1183557.1"/>
    <property type="molecule type" value="Genomic_DNA"/>
</dbReference>
<evidence type="ECO:0000313" key="4">
    <source>
        <dbReference type="Proteomes" id="UP000663832"/>
    </source>
</evidence>
<feature type="domain" description="N-acetyltransferase" evidence="1">
    <location>
        <begin position="84"/>
        <end position="238"/>
    </location>
</feature>
<dbReference type="InterPro" id="IPR016181">
    <property type="entry name" value="Acyl_CoA_acyltransferase"/>
</dbReference>
<dbReference type="EMBL" id="CAJNOI010000120">
    <property type="protein sequence ID" value="CAF1092173.1"/>
    <property type="molecule type" value="Genomic_DNA"/>
</dbReference>
<dbReference type="AlphaFoldDB" id="A0A814UXJ4"/>
<dbReference type="OrthoDB" id="10017208at2759"/>